<dbReference type="EMBL" id="EQ962652">
    <property type="protein sequence ID" value="EED24086.1"/>
    <property type="molecule type" value="Genomic_DNA"/>
</dbReference>
<dbReference type="STRING" id="441959.B8LW58"/>
<evidence type="ECO:0000256" key="1">
    <source>
        <dbReference type="SAM" id="MobiDB-lite"/>
    </source>
</evidence>
<organism evidence="2 3">
    <name type="scientific">Talaromyces stipitatus (strain ATCC 10500 / CBS 375.48 / QM 6759 / NRRL 1006)</name>
    <name type="common">Penicillium stipitatum</name>
    <dbReference type="NCBI Taxonomy" id="441959"/>
    <lineage>
        <taxon>Eukaryota</taxon>
        <taxon>Fungi</taxon>
        <taxon>Dikarya</taxon>
        <taxon>Ascomycota</taxon>
        <taxon>Pezizomycotina</taxon>
        <taxon>Eurotiomycetes</taxon>
        <taxon>Eurotiomycetidae</taxon>
        <taxon>Eurotiales</taxon>
        <taxon>Trichocomaceae</taxon>
        <taxon>Talaromyces</taxon>
        <taxon>Talaromyces sect. Talaromyces</taxon>
    </lineage>
</organism>
<evidence type="ECO:0000313" key="2">
    <source>
        <dbReference type="EMBL" id="EED24086.1"/>
    </source>
</evidence>
<dbReference type="AlphaFoldDB" id="B8LW58"/>
<gene>
    <name evidence="2" type="ORF">TSTA_074640</name>
</gene>
<keyword evidence="3" id="KW-1185">Reference proteome</keyword>
<dbReference type="VEuPathDB" id="FungiDB:TSTA_074640"/>
<feature type="region of interest" description="Disordered" evidence="1">
    <location>
        <begin position="117"/>
        <end position="140"/>
    </location>
</feature>
<sequence length="140" mass="15790">MTFWKNWESWEKMVFVNTRVFHGNHPIRDFKVTRKEHVLTTIATRQAGVIITGGWVAWMNRRKLKLYNQASADEVNRQARVSGIPFGARALESGVHIDGIYTPGRYIPRQGLSRQTSVVSPVSNSPLTPLTPTVTRASSV</sequence>
<protein>
    <submittedName>
        <fullName evidence="2">Uncharacterized protein</fullName>
    </submittedName>
</protein>
<dbReference type="Proteomes" id="UP000001745">
    <property type="component" value="Unassembled WGS sequence"/>
</dbReference>
<dbReference type="PhylomeDB" id="B8LW58"/>
<reference evidence="3" key="1">
    <citation type="journal article" date="2015" name="Genome Announc.">
        <title>Genome sequence of the AIDS-associated pathogen Penicillium marneffei (ATCC18224) and its near taxonomic relative Talaromyces stipitatus (ATCC10500).</title>
        <authorList>
            <person name="Nierman W.C."/>
            <person name="Fedorova-Abrams N.D."/>
            <person name="Andrianopoulos A."/>
        </authorList>
    </citation>
    <scope>NUCLEOTIDE SEQUENCE [LARGE SCALE GENOMIC DNA]</scope>
    <source>
        <strain evidence="3">ATCC 10500 / CBS 375.48 / QM 6759 / NRRL 1006</strain>
    </source>
</reference>
<evidence type="ECO:0000313" key="3">
    <source>
        <dbReference type="Proteomes" id="UP000001745"/>
    </source>
</evidence>
<dbReference type="HOGENOM" id="CLU_1836477_0_0_1"/>
<name>B8LW58_TALSN</name>
<dbReference type="InParanoid" id="B8LW58"/>
<dbReference type="GeneID" id="8102622"/>
<proteinExistence type="predicted"/>
<dbReference type="OrthoDB" id="5426165at2759"/>
<dbReference type="RefSeq" id="XP_002341473.1">
    <property type="nucleotide sequence ID" value="XM_002341432.1"/>
</dbReference>
<accession>B8LW58</accession>